<keyword evidence="5 7" id="KW-0472">Membrane</keyword>
<keyword evidence="4 7" id="KW-1133">Transmembrane helix</keyword>
<feature type="transmembrane region" description="Helical" evidence="7">
    <location>
        <begin position="279"/>
        <end position="307"/>
    </location>
</feature>
<organism evidence="10 11">
    <name type="scientific">Marinilabilia rubra</name>
    <dbReference type="NCBI Taxonomy" id="2162893"/>
    <lineage>
        <taxon>Bacteria</taxon>
        <taxon>Pseudomonadati</taxon>
        <taxon>Bacteroidota</taxon>
        <taxon>Bacteroidia</taxon>
        <taxon>Marinilabiliales</taxon>
        <taxon>Marinilabiliaceae</taxon>
        <taxon>Marinilabilia</taxon>
    </lineage>
</organism>
<dbReference type="GO" id="GO:0022857">
    <property type="term" value="F:transmembrane transporter activity"/>
    <property type="evidence" value="ECO:0007669"/>
    <property type="project" value="TreeGrafter"/>
</dbReference>
<feature type="transmembrane region" description="Helical" evidence="7">
    <location>
        <begin position="328"/>
        <end position="355"/>
    </location>
</feature>
<feature type="transmembrane region" description="Helical" evidence="7">
    <location>
        <begin position="21"/>
        <end position="42"/>
    </location>
</feature>
<dbReference type="EMBL" id="QEWP01000003">
    <property type="protein sequence ID" value="PWE00462.1"/>
    <property type="molecule type" value="Genomic_DNA"/>
</dbReference>
<dbReference type="InterPro" id="IPR003838">
    <property type="entry name" value="ABC3_permease_C"/>
</dbReference>
<feature type="transmembrane region" description="Helical" evidence="7">
    <location>
        <begin position="361"/>
        <end position="389"/>
    </location>
</feature>
<sequence>MTVLNLSKIAVKAMGRNKMRTFLTMLGIIIGVTSVITMLAIGEGSKESIQEQISSMGANMLMVHPGSDERGGVRMDRSSMQSLTLDDIEAISRYATHVSALSPMVSSGGQVIAGANNWPTTIQGVGKDFLEIRKMEVSEGVMFTDYEVKRAGKVCLLGQTVVENLFPDIESAVGQTVRFKNIPFKVIGVLASKGQNTFGQDQDDVILAPYTTIQKRIMAITHIQSVFASAENEMVSEQAEEEITLALRASHDLDDDEEDDFNVRSQQELIKTFSSTSEMLTLLLGAIAGISLLVGGIGIMNIMFVSVTERTREIGLRMAVGGRGRDILSQFLMEAVIVSVGGGLIGISLGLILAYGMGNLLVWPVVVTNQSIMLSFLVCAVVGIFFGWYPARKAAGLDPIEALRYE</sequence>
<keyword evidence="3 7" id="KW-0812">Transmembrane</keyword>
<dbReference type="OrthoDB" id="9770036at2"/>
<feature type="domain" description="ABC3 transporter permease C-terminal" evidence="8">
    <location>
        <begin position="286"/>
        <end position="399"/>
    </location>
</feature>
<dbReference type="GO" id="GO:0005886">
    <property type="term" value="C:plasma membrane"/>
    <property type="evidence" value="ECO:0007669"/>
    <property type="project" value="UniProtKB-SubCell"/>
</dbReference>
<evidence type="ECO:0000256" key="3">
    <source>
        <dbReference type="ARBA" id="ARBA00022692"/>
    </source>
</evidence>
<gene>
    <name evidence="10" type="ORF">DDZ16_05905</name>
</gene>
<dbReference type="AlphaFoldDB" id="A0A2U2BBL2"/>
<evidence type="ECO:0000256" key="4">
    <source>
        <dbReference type="ARBA" id="ARBA00022989"/>
    </source>
</evidence>
<evidence type="ECO:0000256" key="1">
    <source>
        <dbReference type="ARBA" id="ARBA00004651"/>
    </source>
</evidence>
<dbReference type="InterPro" id="IPR025857">
    <property type="entry name" value="MacB_PCD"/>
</dbReference>
<evidence type="ECO:0000259" key="9">
    <source>
        <dbReference type="Pfam" id="PF12704"/>
    </source>
</evidence>
<feature type="domain" description="MacB-like periplasmic core" evidence="9">
    <location>
        <begin position="21"/>
        <end position="244"/>
    </location>
</feature>
<accession>A0A2U2BBL2</accession>
<proteinExistence type="inferred from homology"/>
<dbReference type="PANTHER" id="PTHR30572:SF4">
    <property type="entry name" value="ABC TRANSPORTER PERMEASE YTRF"/>
    <property type="match status" value="1"/>
</dbReference>
<keyword evidence="2" id="KW-1003">Cell membrane</keyword>
<evidence type="ECO:0000256" key="2">
    <source>
        <dbReference type="ARBA" id="ARBA00022475"/>
    </source>
</evidence>
<evidence type="ECO:0000259" key="8">
    <source>
        <dbReference type="Pfam" id="PF02687"/>
    </source>
</evidence>
<dbReference type="PANTHER" id="PTHR30572">
    <property type="entry name" value="MEMBRANE COMPONENT OF TRANSPORTER-RELATED"/>
    <property type="match status" value="1"/>
</dbReference>
<keyword evidence="11" id="KW-1185">Reference proteome</keyword>
<dbReference type="RefSeq" id="WP_109263501.1">
    <property type="nucleotide sequence ID" value="NZ_QEWP01000003.1"/>
</dbReference>
<dbReference type="Proteomes" id="UP000244956">
    <property type="component" value="Unassembled WGS sequence"/>
</dbReference>
<evidence type="ECO:0000256" key="5">
    <source>
        <dbReference type="ARBA" id="ARBA00023136"/>
    </source>
</evidence>
<name>A0A2U2BBL2_9BACT</name>
<evidence type="ECO:0000256" key="7">
    <source>
        <dbReference type="SAM" id="Phobius"/>
    </source>
</evidence>
<protein>
    <submittedName>
        <fullName evidence="10">Multidrug ABC transporter substrate-binding protein</fullName>
    </submittedName>
</protein>
<reference evidence="10 11" key="1">
    <citation type="submission" date="2018-05" db="EMBL/GenBank/DDBJ databases">
        <title>Marinilabilia rubrum sp. nov., isolated from saltern sediment.</title>
        <authorList>
            <person name="Zhang R."/>
        </authorList>
    </citation>
    <scope>NUCLEOTIDE SEQUENCE [LARGE SCALE GENOMIC DNA]</scope>
    <source>
        <strain evidence="10 11">WTE16</strain>
    </source>
</reference>
<evidence type="ECO:0000313" key="10">
    <source>
        <dbReference type="EMBL" id="PWE00462.1"/>
    </source>
</evidence>
<comment type="subcellular location">
    <subcellularLocation>
        <location evidence="1">Cell membrane</location>
        <topology evidence="1">Multi-pass membrane protein</topology>
    </subcellularLocation>
</comment>
<dbReference type="Pfam" id="PF12704">
    <property type="entry name" value="MacB_PCD"/>
    <property type="match status" value="1"/>
</dbReference>
<comment type="similarity">
    <text evidence="6">Belongs to the ABC-4 integral membrane protein family.</text>
</comment>
<evidence type="ECO:0000256" key="6">
    <source>
        <dbReference type="ARBA" id="ARBA00038076"/>
    </source>
</evidence>
<comment type="caution">
    <text evidence="10">The sequence shown here is derived from an EMBL/GenBank/DDBJ whole genome shotgun (WGS) entry which is preliminary data.</text>
</comment>
<evidence type="ECO:0000313" key="11">
    <source>
        <dbReference type="Proteomes" id="UP000244956"/>
    </source>
</evidence>
<dbReference type="InterPro" id="IPR050250">
    <property type="entry name" value="Macrolide_Exporter_MacB"/>
</dbReference>
<dbReference type="Pfam" id="PF02687">
    <property type="entry name" value="FtsX"/>
    <property type="match status" value="1"/>
</dbReference>